<evidence type="ECO:0008006" key="4">
    <source>
        <dbReference type="Google" id="ProtNLM"/>
    </source>
</evidence>
<reference evidence="2 3" key="1">
    <citation type="submission" date="2020-07" db="EMBL/GenBank/DDBJ databases">
        <title>Comparative genomics of pyrophilous fungi reveals a link between fire events and developmental genes.</title>
        <authorList>
            <consortium name="DOE Joint Genome Institute"/>
            <person name="Steindorff A.S."/>
            <person name="Carver A."/>
            <person name="Calhoun S."/>
            <person name="Stillman K."/>
            <person name="Liu H."/>
            <person name="Lipzen A."/>
            <person name="Pangilinan J."/>
            <person name="Labutti K."/>
            <person name="Bruns T.D."/>
            <person name="Grigoriev I.V."/>
        </authorList>
    </citation>
    <scope>NUCLEOTIDE SEQUENCE [LARGE SCALE GENOMIC DNA]</scope>
    <source>
        <strain evidence="2 3">CBS 144469</strain>
    </source>
</reference>
<evidence type="ECO:0000256" key="1">
    <source>
        <dbReference type="SAM" id="SignalP"/>
    </source>
</evidence>
<keyword evidence="1" id="KW-0732">Signal</keyword>
<protein>
    <recommendedName>
        <fullName evidence="4">Secreted protein</fullName>
    </recommendedName>
</protein>
<dbReference type="Proteomes" id="UP000521943">
    <property type="component" value="Unassembled WGS sequence"/>
</dbReference>
<name>A0A8H6M907_9AGAR</name>
<evidence type="ECO:0000313" key="3">
    <source>
        <dbReference type="Proteomes" id="UP000521943"/>
    </source>
</evidence>
<feature type="chain" id="PRO_5034637253" description="Secreted protein" evidence="1">
    <location>
        <begin position="26"/>
        <end position="99"/>
    </location>
</feature>
<gene>
    <name evidence="2" type="ORF">DFP72DRAFT_271273</name>
</gene>
<organism evidence="2 3">
    <name type="scientific">Ephemerocybe angulata</name>
    <dbReference type="NCBI Taxonomy" id="980116"/>
    <lineage>
        <taxon>Eukaryota</taxon>
        <taxon>Fungi</taxon>
        <taxon>Dikarya</taxon>
        <taxon>Basidiomycota</taxon>
        <taxon>Agaricomycotina</taxon>
        <taxon>Agaricomycetes</taxon>
        <taxon>Agaricomycetidae</taxon>
        <taxon>Agaricales</taxon>
        <taxon>Agaricineae</taxon>
        <taxon>Psathyrellaceae</taxon>
        <taxon>Ephemerocybe</taxon>
    </lineage>
</organism>
<sequence>MLVHAVFFSTSLLLLLPLCLHGTLPYFILYAPPTTTASSQPTSTVHHRALSSIVQPALTTTTFIDSLVSLFPLSTYYLRLCFLYHRPFSTTISHNPTSP</sequence>
<dbReference type="AlphaFoldDB" id="A0A8H6M907"/>
<accession>A0A8H6M907</accession>
<comment type="caution">
    <text evidence="2">The sequence shown here is derived from an EMBL/GenBank/DDBJ whole genome shotgun (WGS) entry which is preliminary data.</text>
</comment>
<feature type="signal peptide" evidence="1">
    <location>
        <begin position="1"/>
        <end position="25"/>
    </location>
</feature>
<dbReference type="EMBL" id="JACGCI010000025">
    <property type="protein sequence ID" value="KAF6756516.1"/>
    <property type="molecule type" value="Genomic_DNA"/>
</dbReference>
<keyword evidence="3" id="KW-1185">Reference proteome</keyword>
<evidence type="ECO:0000313" key="2">
    <source>
        <dbReference type="EMBL" id="KAF6756516.1"/>
    </source>
</evidence>
<proteinExistence type="predicted"/>